<accession>A0A1I7TNM6</accession>
<dbReference type="PANTHER" id="PTHR23021:SF28">
    <property type="entry name" value="SERPENTINE RECEPTOR, CLASS T-RELATED"/>
    <property type="match status" value="1"/>
</dbReference>
<dbReference type="AlphaFoldDB" id="A0A1I7TNM6"/>
<keyword evidence="2" id="KW-1185">Reference proteome</keyword>
<proteinExistence type="predicted"/>
<sequence length="204" mass="23763">MITRKENWFCFSSAHHENPLVFVLPLMVNTSTLSKCFDWKSLECWPMEIQEMVLMLNGMDIPRYNCSGKTKEEWYETGEKRVGWGVYYVSCGLIFQTIGWPVLWIFLKKINMTHALKVYRVMVFIGLIEITEVWGNSIWPGIVALFGEVYCTSPRITTFVGKMTMVQWLLGSSSAVFLGLHRLTDMSRKGEFLVNYTWLLFLIQ</sequence>
<evidence type="ECO:0000313" key="2">
    <source>
        <dbReference type="Proteomes" id="UP000095282"/>
    </source>
</evidence>
<dbReference type="eggNOG" id="ENOG502TG2Q">
    <property type="taxonomic scope" value="Eukaryota"/>
</dbReference>
<dbReference type="WBParaSite" id="Csp11.Scaffold629.g10235.t1">
    <property type="protein sequence ID" value="Csp11.Scaffold629.g10235.t1"/>
    <property type="gene ID" value="Csp11.Scaffold629.g10235"/>
</dbReference>
<dbReference type="STRING" id="1561998.A0A1I7TNM6"/>
<name>A0A1I7TNM6_9PELO</name>
<protein>
    <submittedName>
        <fullName evidence="3">MFS_1_like domain-containing protein</fullName>
    </submittedName>
</protein>
<organism evidence="2 3">
    <name type="scientific">Caenorhabditis tropicalis</name>
    <dbReference type="NCBI Taxonomy" id="1561998"/>
    <lineage>
        <taxon>Eukaryota</taxon>
        <taxon>Metazoa</taxon>
        <taxon>Ecdysozoa</taxon>
        <taxon>Nematoda</taxon>
        <taxon>Chromadorea</taxon>
        <taxon>Rhabditida</taxon>
        <taxon>Rhabditina</taxon>
        <taxon>Rhabditomorpha</taxon>
        <taxon>Rhabditoidea</taxon>
        <taxon>Rhabditidae</taxon>
        <taxon>Peloderinae</taxon>
        <taxon>Caenorhabditis</taxon>
    </lineage>
</organism>
<reference evidence="3" key="1">
    <citation type="submission" date="2016-11" db="UniProtKB">
        <authorList>
            <consortium name="WormBaseParasite"/>
        </authorList>
    </citation>
    <scope>IDENTIFICATION</scope>
</reference>
<evidence type="ECO:0000256" key="1">
    <source>
        <dbReference type="SAM" id="Phobius"/>
    </source>
</evidence>
<keyword evidence="1" id="KW-0812">Transmembrane</keyword>
<keyword evidence="1" id="KW-0472">Membrane</keyword>
<feature type="transmembrane region" description="Helical" evidence="1">
    <location>
        <begin position="85"/>
        <end position="106"/>
    </location>
</feature>
<feature type="transmembrane region" description="Helical" evidence="1">
    <location>
        <begin position="159"/>
        <end position="180"/>
    </location>
</feature>
<dbReference type="PANTHER" id="PTHR23021">
    <property type="entry name" value="SERPENTINE RECEPTOR, CLASS T"/>
    <property type="match status" value="1"/>
</dbReference>
<feature type="transmembrane region" description="Helical" evidence="1">
    <location>
        <begin position="118"/>
        <end position="139"/>
    </location>
</feature>
<dbReference type="Proteomes" id="UP000095282">
    <property type="component" value="Unplaced"/>
</dbReference>
<evidence type="ECO:0000313" key="3">
    <source>
        <dbReference type="WBParaSite" id="Csp11.Scaffold629.g10235.t1"/>
    </source>
</evidence>
<dbReference type="Pfam" id="PF10321">
    <property type="entry name" value="7TM_GPCR_Srt"/>
    <property type="match status" value="1"/>
</dbReference>
<keyword evidence="1" id="KW-1133">Transmembrane helix</keyword>
<dbReference type="InterPro" id="IPR019425">
    <property type="entry name" value="7TM_GPCR_serpentine_rcpt_Srt"/>
</dbReference>